<reference evidence="13 14" key="1">
    <citation type="journal article" date="2016" name="DNA Res.">
        <title>The draft genome of MD-2 pineapple using hybrid error correction of long reads.</title>
        <authorList>
            <person name="Redwan R.M."/>
            <person name="Saidin A."/>
            <person name="Kumar S.V."/>
        </authorList>
    </citation>
    <scope>NUCLEOTIDE SEQUENCE [LARGE SCALE GENOMIC DNA]</scope>
    <source>
        <strain evidence="14">cv. MD2</strain>
        <tissue evidence="13">Leaf</tissue>
    </source>
</reference>
<protein>
    <recommendedName>
        <fullName evidence="2">non-specific serine/threonine protein kinase</fullName>
        <ecNumber evidence="2">2.7.11.1</ecNumber>
    </recommendedName>
</protein>
<dbReference type="InterPro" id="IPR000719">
    <property type="entry name" value="Prot_kinase_dom"/>
</dbReference>
<evidence type="ECO:0000313" key="14">
    <source>
        <dbReference type="Proteomes" id="UP000092600"/>
    </source>
</evidence>
<evidence type="ECO:0000313" key="13">
    <source>
        <dbReference type="EMBL" id="OAY74083.1"/>
    </source>
</evidence>
<evidence type="ECO:0000256" key="6">
    <source>
        <dbReference type="ARBA" id="ARBA00022777"/>
    </source>
</evidence>
<dbReference type="GO" id="GO:0006950">
    <property type="term" value="P:response to stress"/>
    <property type="evidence" value="ECO:0007669"/>
    <property type="project" value="UniProtKB-ARBA"/>
</dbReference>
<dbReference type="InterPro" id="IPR008271">
    <property type="entry name" value="Ser/Thr_kinase_AS"/>
</dbReference>
<dbReference type="EMBL" id="LSRQ01002510">
    <property type="protein sequence ID" value="OAY74083.1"/>
    <property type="molecule type" value="Genomic_DNA"/>
</dbReference>
<comment type="similarity">
    <text evidence="1">Belongs to the protein kinase superfamily. TKL Ser/Thr protein kinase family. RAF subfamily.</text>
</comment>
<dbReference type="InterPro" id="IPR017441">
    <property type="entry name" value="Protein_kinase_ATP_BS"/>
</dbReference>
<evidence type="ECO:0000256" key="9">
    <source>
        <dbReference type="ARBA" id="ARBA00048679"/>
    </source>
</evidence>
<dbReference type="Gene3D" id="1.10.510.10">
    <property type="entry name" value="Transferase(Phosphotransferase) domain 1"/>
    <property type="match status" value="1"/>
</dbReference>
<keyword evidence="3 11" id="KW-0723">Serine/threonine-protein kinase</keyword>
<dbReference type="FunFam" id="3.30.200.20:FF:000060">
    <property type="entry name" value="Serine/threonine-protein kinase isoform 1"/>
    <property type="match status" value="1"/>
</dbReference>
<dbReference type="InterPro" id="IPR011009">
    <property type="entry name" value="Kinase-like_dom_sf"/>
</dbReference>
<evidence type="ECO:0000256" key="3">
    <source>
        <dbReference type="ARBA" id="ARBA00022527"/>
    </source>
</evidence>
<sequence>MESSSKQLRKRQQCIVVPIGSLYVGFELADLIGLPCRIAQGCKYCSSAHRSSCLVKLEDAKNILREYVVDLIGEPGNVNDPDSSINGRLLSFVPSPFQVSHLMGCKDYYTPNTCCSQQLIREHKGVLDANSKHSGISDAVARNSIIPFLGNKSIPQVSIIEGIVSKHNQFTRSGNNLSEMDVSRQLKLTEISNKGENNGNYPNVAIPKYLSLEPSLAMDWLEISWDELEMKERVGAGSFGTVYHAEWHGSDVAVKVLTEQDFREDQLKEFLREVAIMKRVRHPNVVLFMGAVTKRPHLSIVTEYLPRGSLYRLINKAAAAEMLDLRRRLRMALDVAKGINYLHCLNPPIVHWDLKSPNLLVDKNWSVKVADFGLSRFKPNTFVSSKSVAGTPEWMAPEFLRGEPSNEKCDVYSFGVILWELLTMKQPWSGLSPAQVVGAVAFQNRRLTLPQGASPDLAALVESCWADDPKQRPSFSSIVDTLKKLLKSLTPTEHR</sequence>
<evidence type="ECO:0000256" key="10">
    <source>
        <dbReference type="PROSITE-ProRule" id="PRU10141"/>
    </source>
</evidence>
<dbReference type="InterPro" id="IPR001245">
    <property type="entry name" value="Ser-Thr/Tyr_kinase_cat_dom"/>
</dbReference>
<feature type="binding site" evidence="10">
    <location>
        <position position="255"/>
    </location>
    <ligand>
        <name>ATP</name>
        <dbReference type="ChEBI" id="CHEBI:30616"/>
    </ligand>
</feature>
<dbReference type="Pfam" id="PF14381">
    <property type="entry name" value="EDR1_CTR1_ARMC3_pept"/>
    <property type="match status" value="1"/>
</dbReference>
<comment type="caution">
    <text evidence="13">The sequence shown here is derived from an EMBL/GenBank/DDBJ whole genome shotgun (WGS) entry which is preliminary data.</text>
</comment>
<dbReference type="InterPro" id="IPR051681">
    <property type="entry name" value="Ser/Thr_Kinases-Pseudokinases"/>
</dbReference>
<dbReference type="STRING" id="4615.A0A199VAN9"/>
<dbReference type="InterPro" id="IPR055164">
    <property type="entry name" value="EDR1/CTR1/ARMC3-like_pept-like"/>
</dbReference>
<dbReference type="Pfam" id="PF07714">
    <property type="entry name" value="PK_Tyr_Ser-Thr"/>
    <property type="match status" value="1"/>
</dbReference>
<name>A0A199VAN9_ANACO</name>
<dbReference type="EC" id="2.7.11.1" evidence="2"/>
<evidence type="ECO:0000256" key="8">
    <source>
        <dbReference type="ARBA" id="ARBA00047899"/>
    </source>
</evidence>
<dbReference type="GO" id="GO:0010182">
    <property type="term" value="P:sugar mediated signaling pathway"/>
    <property type="evidence" value="ECO:0007669"/>
    <property type="project" value="UniProtKB-ARBA"/>
</dbReference>
<evidence type="ECO:0000256" key="5">
    <source>
        <dbReference type="ARBA" id="ARBA00022741"/>
    </source>
</evidence>
<dbReference type="PROSITE" id="PS00108">
    <property type="entry name" value="PROTEIN_KINASE_ST"/>
    <property type="match status" value="1"/>
</dbReference>
<keyword evidence="7 10" id="KW-0067">ATP-binding</keyword>
<dbReference type="AlphaFoldDB" id="A0A199VAN9"/>
<dbReference type="Proteomes" id="UP000092600">
    <property type="component" value="Unassembled WGS sequence"/>
</dbReference>
<dbReference type="SMART" id="SM00220">
    <property type="entry name" value="S_TKc"/>
    <property type="match status" value="1"/>
</dbReference>
<keyword evidence="6 13" id="KW-0418">Kinase</keyword>
<evidence type="ECO:0000256" key="2">
    <source>
        <dbReference type="ARBA" id="ARBA00012513"/>
    </source>
</evidence>
<accession>A0A199VAN9</accession>
<evidence type="ECO:0000256" key="1">
    <source>
        <dbReference type="ARBA" id="ARBA00010507"/>
    </source>
</evidence>
<dbReference type="FunFam" id="1.10.510.10:FF:000193">
    <property type="entry name" value="Serine/threonine-protein kinase CTR1"/>
    <property type="match status" value="1"/>
</dbReference>
<dbReference type="GO" id="GO:0005524">
    <property type="term" value="F:ATP binding"/>
    <property type="evidence" value="ECO:0007669"/>
    <property type="project" value="UniProtKB-UniRule"/>
</dbReference>
<evidence type="ECO:0000259" key="12">
    <source>
        <dbReference type="PROSITE" id="PS50011"/>
    </source>
</evidence>
<dbReference type="SUPFAM" id="SSF56112">
    <property type="entry name" value="Protein kinase-like (PK-like)"/>
    <property type="match status" value="1"/>
</dbReference>
<organism evidence="13 14">
    <name type="scientific">Ananas comosus</name>
    <name type="common">Pineapple</name>
    <name type="synonym">Ananas ananas</name>
    <dbReference type="NCBI Taxonomy" id="4615"/>
    <lineage>
        <taxon>Eukaryota</taxon>
        <taxon>Viridiplantae</taxon>
        <taxon>Streptophyta</taxon>
        <taxon>Embryophyta</taxon>
        <taxon>Tracheophyta</taxon>
        <taxon>Spermatophyta</taxon>
        <taxon>Magnoliopsida</taxon>
        <taxon>Liliopsida</taxon>
        <taxon>Poales</taxon>
        <taxon>Bromeliaceae</taxon>
        <taxon>Bromelioideae</taxon>
        <taxon>Ananas</taxon>
    </lineage>
</organism>
<evidence type="ECO:0000256" key="7">
    <source>
        <dbReference type="ARBA" id="ARBA00022840"/>
    </source>
</evidence>
<evidence type="ECO:0000256" key="11">
    <source>
        <dbReference type="RuleBase" id="RU000304"/>
    </source>
</evidence>
<dbReference type="PANTHER" id="PTHR44329:SF96">
    <property type="entry name" value="OS04G0610900 PROTEIN"/>
    <property type="match status" value="1"/>
</dbReference>
<dbReference type="CDD" id="cd13999">
    <property type="entry name" value="STKc_MAP3K-like"/>
    <property type="match status" value="1"/>
</dbReference>
<comment type="catalytic activity">
    <reaction evidence="8">
        <text>L-threonyl-[protein] + ATP = O-phospho-L-threonyl-[protein] + ADP + H(+)</text>
        <dbReference type="Rhea" id="RHEA:46608"/>
        <dbReference type="Rhea" id="RHEA-COMP:11060"/>
        <dbReference type="Rhea" id="RHEA-COMP:11605"/>
        <dbReference type="ChEBI" id="CHEBI:15378"/>
        <dbReference type="ChEBI" id="CHEBI:30013"/>
        <dbReference type="ChEBI" id="CHEBI:30616"/>
        <dbReference type="ChEBI" id="CHEBI:61977"/>
        <dbReference type="ChEBI" id="CHEBI:456216"/>
        <dbReference type="EC" id="2.7.11.1"/>
    </reaction>
</comment>
<dbReference type="Gene3D" id="3.30.200.20">
    <property type="entry name" value="Phosphorylase Kinase, domain 1"/>
    <property type="match status" value="1"/>
</dbReference>
<dbReference type="PANTHER" id="PTHR44329">
    <property type="entry name" value="SERINE/THREONINE-PROTEIN KINASE TNNI3K-RELATED"/>
    <property type="match status" value="1"/>
</dbReference>
<feature type="domain" description="Protein kinase" evidence="12">
    <location>
        <begin position="228"/>
        <end position="486"/>
    </location>
</feature>
<keyword evidence="4" id="KW-0808">Transferase</keyword>
<dbReference type="GO" id="GO:0004674">
    <property type="term" value="F:protein serine/threonine kinase activity"/>
    <property type="evidence" value="ECO:0007669"/>
    <property type="project" value="UniProtKB-KW"/>
</dbReference>
<dbReference type="PROSITE" id="PS50011">
    <property type="entry name" value="PROTEIN_KINASE_DOM"/>
    <property type="match status" value="1"/>
</dbReference>
<gene>
    <name evidence="13" type="ORF">ACMD2_11359</name>
</gene>
<proteinExistence type="inferred from homology"/>
<dbReference type="PRINTS" id="PR00109">
    <property type="entry name" value="TYRKINASE"/>
</dbReference>
<comment type="catalytic activity">
    <reaction evidence="9">
        <text>L-seryl-[protein] + ATP = O-phospho-L-seryl-[protein] + ADP + H(+)</text>
        <dbReference type="Rhea" id="RHEA:17989"/>
        <dbReference type="Rhea" id="RHEA-COMP:9863"/>
        <dbReference type="Rhea" id="RHEA-COMP:11604"/>
        <dbReference type="ChEBI" id="CHEBI:15378"/>
        <dbReference type="ChEBI" id="CHEBI:29999"/>
        <dbReference type="ChEBI" id="CHEBI:30616"/>
        <dbReference type="ChEBI" id="CHEBI:83421"/>
        <dbReference type="ChEBI" id="CHEBI:456216"/>
        <dbReference type="EC" id="2.7.11.1"/>
    </reaction>
</comment>
<dbReference type="PROSITE" id="PS00107">
    <property type="entry name" value="PROTEIN_KINASE_ATP"/>
    <property type="match status" value="1"/>
</dbReference>
<evidence type="ECO:0000256" key="4">
    <source>
        <dbReference type="ARBA" id="ARBA00022679"/>
    </source>
</evidence>
<keyword evidence="5 10" id="KW-0547">Nucleotide-binding</keyword>